<dbReference type="GO" id="GO:0005840">
    <property type="term" value="C:ribosome"/>
    <property type="evidence" value="ECO:0007669"/>
    <property type="project" value="UniProtKB-KW"/>
</dbReference>
<gene>
    <name evidence="5 6" type="primary">rpmB</name>
    <name evidence="6" type="ORF">GX888_02225</name>
</gene>
<evidence type="ECO:0000256" key="2">
    <source>
        <dbReference type="ARBA" id="ARBA00022980"/>
    </source>
</evidence>
<evidence type="ECO:0000256" key="3">
    <source>
        <dbReference type="ARBA" id="ARBA00023274"/>
    </source>
</evidence>
<dbReference type="InterPro" id="IPR034704">
    <property type="entry name" value="Ribosomal_bL28/bL31-like_sf"/>
</dbReference>
<keyword evidence="3 5" id="KW-0687">Ribonucleoprotein</keyword>
<accession>A0A847VDI9</accession>
<dbReference type="Pfam" id="PF00830">
    <property type="entry name" value="Ribosomal_L28"/>
    <property type="match status" value="1"/>
</dbReference>
<dbReference type="AlphaFoldDB" id="A0A847VDI9"/>
<evidence type="ECO:0000256" key="1">
    <source>
        <dbReference type="ARBA" id="ARBA00008760"/>
    </source>
</evidence>
<dbReference type="InterPro" id="IPR037147">
    <property type="entry name" value="Ribosomal_bL28_sf"/>
</dbReference>
<comment type="caution">
    <text evidence="6">The sequence shown here is derived from an EMBL/GenBank/DDBJ whole genome shotgun (WGS) entry which is preliminary data.</text>
</comment>
<dbReference type="PANTHER" id="PTHR39080:SF1">
    <property type="entry name" value="LARGE RIBOSOMAL SUBUNIT PROTEIN BL28A"/>
    <property type="match status" value="1"/>
</dbReference>
<dbReference type="EMBL" id="JAAZIL010000054">
    <property type="protein sequence ID" value="NLZ24541.1"/>
    <property type="molecule type" value="Genomic_DNA"/>
</dbReference>
<dbReference type="GO" id="GO:0006412">
    <property type="term" value="P:translation"/>
    <property type="evidence" value="ECO:0007669"/>
    <property type="project" value="UniProtKB-UniRule"/>
</dbReference>
<dbReference type="NCBIfam" id="TIGR00009">
    <property type="entry name" value="L28"/>
    <property type="match status" value="1"/>
</dbReference>
<evidence type="ECO:0000313" key="6">
    <source>
        <dbReference type="EMBL" id="NLZ24541.1"/>
    </source>
</evidence>
<evidence type="ECO:0000313" key="7">
    <source>
        <dbReference type="Proteomes" id="UP000564033"/>
    </source>
</evidence>
<dbReference type="HAMAP" id="MF_00373">
    <property type="entry name" value="Ribosomal_bL28"/>
    <property type="match status" value="1"/>
</dbReference>
<dbReference type="Gene3D" id="2.30.170.40">
    <property type="entry name" value="Ribosomal protein L28/L24"/>
    <property type="match status" value="1"/>
</dbReference>
<evidence type="ECO:0000256" key="4">
    <source>
        <dbReference type="ARBA" id="ARBA00035174"/>
    </source>
</evidence>
<dbReference type="Proteomes" id="UP000564033">
    <property type="component" value="Unassembled WGS sequence"/>
</dbReference>
<proteinExistence type="inferred from homology"/>
<sequence>MAKVCQLCGKSTLSGRRIQHHHSIGWKYKAPKTTRTFKPNLRKIKADIDGDIKSITVCMKCYKRLRKEAQE</sequence>
<dbReference type="InterPro" id="IPR050096">
    <property type="entry name" value="Bacterial_rp_bL28"/>
</dbReference>
<reference evidence="6 7" key="1">
    <citation type="journal article" date="2020" name="Biotechnol. Biofuels">
        <title>New insights from the biogas microbiome by comprehensive genome-resolved metagenomics of nearly 1600 species originating from multiple anaerobic digesters.</title>
        <authorList>
            <person name="Campanaro S."/>
            <person name="Treu L."/>
            <person name="Rodriguez-R L.M."/>
            <person name="Kovalovszki A."/>
            <person name="Ziels R.M."/>
            <person name="Maus I."/>
            <person name="Zhu X."/>
            <person name="Kougias P.G."/>
            <person name="Basile A."/>
            <person name="Luo G."/>
            <person name="Schluter A."/>
            <person name="Konstantinidis K.T."/>
            <person name="Angelidaki I."/>
        </authorList>
    </citation>
    <scope>NUCLEOTIDE SEQUENCE [LARGE SCALE GENOMIC DNA]</scope>
    <source>
        <strain evidence="6">AS19jrsBPTG_9</strain>
    </source>
</reference>
<dbReference type="SUPFAM" id="SSF143800">
    <property type="entry name" value="L28p-like"/>
    <property type="match status" value="1"/>
</dbReference>
<keyword evidence="2 5" id="KW-0689">Ribosomal protein</keyword>
<name>A0A847VDI9_9BACT</name>
<dbReference type="GO" id="GO:0003735">
    <property type="term" value="F:structural constituent of ribosome"/>
    <property type="evidence" value="ECO:0007669"/>
    <property type="project" value="InterPro"/>
</dbReference>
<comment type="similarity">
    <text evidence="1 5">Belongs to the bacterial ribosomal protein bL28 family.</text>
</comment>
<evidence type="ECO:0000256" key="5">
    <source>
        <dbReference type="HAMAP-Rule" id="MF_00373"/>
    </source>
</evidence>
<dbReference type="GO" id="GO:1990904">
    <property type="term" value="C:ribonucleoprotein complex"/>
    <property type="evidence" value="ECO:0007669"/>
    <property type="project" value="UniProtKB-KW"/>
</dbReference>
<protein>
    <recommendedName>
        <fullName evidence="4 5">Large ribosomal subunit protein bL28</fullName>
    </recommendedName>
</protein>
<dbReference type="InterPro" id="IPR026569">
    <property type="entry name" value="Ribosomal_bL28"/>
</dbReference>
<dbReference type="PANTHER" id="PTHR39080">
    <property type="entry name" value="50S RIBOSOMAL PROTEIN L28"/>
    <property type="match status" value="1"/>
</dbReference>
<dbReference type="InterPro" id="IPR001383">
    <property type="entry name" value="Ribosomal_bL28_bact-type"/>
</dbReference>
<organism evidence="6 7">
    <name type="scientific">Candidatus Dojkabacteria bacterium</name>
    <dbReference type="NCBI Taxonomy" id="2099670"/>
    <lineage>
        <taxon>Bacteria</taxon>
        <taxon>Candidatus Dojkabacteria</taxon>
    </lineage>
</organism>